<dbReference type="Gene3D" id="3.90.70.80">
    <property type="match status" value="1"/>
</dbReference>
<dbReference type="GO" id="GO:0004364">
    <property type="term" value="F:glutathione transferase activity"/>
    <property type="evidence" value="ECO:0007669"/>
    <property type="project" value="TreeGrafter"/>
</dbReference>
<organism evidence="4 5">
    <name type="scientific">Arachis hypogaea</name>
    <name type="common">Peanut</name>
    <dbReference type="NCBI Taxonomy" id="3818"/>
    <lineage>
        <taxon>Eukaryota</taxon>
        <taxon>Viridiplantae</taxon>
        <taxon>Streptophyta</taxon>
        <taxon>Embryophyta</taxon>
        <taxon>Tracheophyta</taxon>
        <taxon>Spermatophyta</taxon>
        <taxon>Magnoliopsida</taxon>
        <taxon>eudicotyledons</taxon>
        <taxon>Gunneridae</taxon>
        <taxon>Pentapetalae</taxon>
        <taxon>rosids</taxon>
        <taxon>fabids</taxon>
        <taxon>Fabales</taxon>
        <taxon>Fabaceae</taxon>
        <taxon>Papilionoideae</taxon>
        <taxon>50 kb inversion clade</taxon>
        <taxon>dalbergioids sensu lato</taxon>
        <taxon>Dalbergieae</taxon>
        <taxon>Pterocarpus clade</taxon>
        <taxon>Arachis</taxon>
    </lineage>
</organism>
<dbReference type="Gene3D" id="1.20.1050.10">
    <property type="match status" value="1"/>
</dbReference>
<evidence type="ECO:0000256" key="2">
    <source>
        <dbReference type="SAM" id="Phobius"/>
    </source>
</evidence>
<dbReference type="EMBL" id="SDMP01000016">
    <property type="protein sequence ID" value="RYR01135.1"/>
    <property type="molecule type" value="Genomic_DNA"/>
</dbReference>
<feature type="domain" description="OTU" evidence="3">
    <location>
        <begin position="201"/>
        <end position="245"/>
    </location>
</feature>
<dbReference type="AlphaFoldDB" id="A0A444YGS3"/>
<dbReference type="Pfam" id="PF02338">
    <property type="entry name" value="OTU"/>
    <property type="match status" value="1"/>
</dbReference>
<dbReference type="PANTHER" id="PTHR42673:SF4">
    <property type="entry name" value="MALEYLACETOACETATE ISOMERASE"/>
    <property type="match status" value="1"/>
</dbReference>
<reference evidence="4 5" key="1">
    <citation type="submission" date="2019-01" db="EMBL/GenBank/DDBJ databases">
        <title>Sequencing of cultivated peanut Arachis hypogaea provides insights into genome evolution and oil improvement.</title>
        <authorList>
            <person name="Chen X."/>
        </authorList>
    </citation>
    <scope>NUCLEOTIDE SEQUENCE [LARGE SCALE GENOMIC DNA]</scope>
    <source>
        <strain evidence="5">cv. Fuhuasheng</strain>
        <tissue evidence="4">Leaves</tissue>
    </source>
</reference>
<gene>
    <name evidence="4" type="ORF">Ahy_B06g079978</name>
</gene>
<sequence length="272" mass="31165">MPNLRSHPLSREENPSPNTRRKPFQKTLPPAPREDHRTPVPTHHSAPHRREAHTVVNPPALNSDSPALTRSGLTLFLSLLNCFSFPLSGFYLFPSFNLIAIFNFFLRGLKYHYVAVTASSKSDPDDNYPQYPSLPHDIPKRALNFQVAHIVLQNNVIEKNVGPHEKLPWAQSVIRKGFTALEKLLKDHAGRYATGDEIFLVVEELMKRCEETKWFIEGDFDTYLKRIQQPYVWGGEPVLLMASHAKSFLDGDEDQHEKDVFEKNLKALQNIF</sequence>
<evidence type="ECO:0000259" key="3">
    <source>
        <dbReference type="Pfam" id="PF02338"/>
    </source>
</evidence>
<dbReference type="GO" id="GO:0006559">
    <property type="term" value="P:L-phenylalanine catabolic process"/>
    <property type="evidence" value="ECO:0007669"/>
    <property type="project" value="TreeGrafter"/>
</dbReference>
<name>A0A444YGS3_ARAHY</name>
<protein>
    <recommendedName>
        <fullName evidence="3">OTU domain-containing protein</fullName>
    </recommendedName>
</protein>
<accession>A0A444YGS3</accession>
<feature type="transmembrane region" description="Helical" evidence="2">
    <location>
        <begin position="83"/>
        <end position="106"/>
    </location>
</feature>
<dbReference type="InterPro" id="IPR003323">
    <property type="entry name" value="OTU_dom"/>
</dbReference>
<dbReference type="InterPro" id="IPR036282">
    <property type="entry name" value="Glutathione-S-Trfase_C_sf"/>
</dbReference>
<dbReference type="GO" id="GO:0006749">
    <property type="term" value="P:glutathione metabolic process"/>
    <property type="evidence" value="ECO:0007669"/>
    <property type="project" value="TreeGrafter"/>
</dbReference>
<dbReference type="Proteomes" id="UP000289738">
    <property type="component" value="Chromosome B06"/>
</dbReference>
<proteinExistence type="predicted"/>
<keyword evidence="5" id="KW-1185">Reference proteome</keyword>
<feature type="region of interest" description="Disordered" evidence="1">
    <location>
        <begin position="1"/>
        <end position="63"/>
    </location>
</feature>
<dbReference type="STRING" id="3818.A0A444YGS3"/>
<dbReference type="PANTHER" id="PTHR42673">
    <property type="entry name" value="MALEYLACETOACETATE ISOMERASE"/>
    <property type="match status" value="1"/>
</dbReference>
<evidence type="ECO:0000313" key="5">
    <source>
        <dbReference type="Proteomes" id="UP000289738"/>
    </source>
</evidence>
<evidence type="ECO:0000313" key="4">
    <source>
        <dbReference type="EMBL" id="RYR01135.1"/>
    </source>
</evidence>
<dbReference type="SUPFAM" id="SSF47616">
    <property type="entry name" value="GST C-terminal domain-like"/>
    <property type="match status" value="1"/>
</dbReference>
<dbReference type="GO" id="GO:0016034">
    <property type="term" value="F:maleylacetoacetate isomerase activity"/>
    <property type="evidence" value="ECO:0007669"/>
    <property type="project" value="TreeGrafter"/>
</dbReference>
<comment type="caution">
    <text evidence="4">The sequence shown here is derived from an EMBL/GenBank/DDBJ whole genome shotgun (WGS) entry which is preliminary data.</text>
</comment>
<keyword evidence="2" id="KW-0812">Transmembrane</keyword>
<keyword evidence="2" id="KW-1133">Transmembrane helix</keyword>
<keyword evidence="2" id="KW-0472">Membrane</keyword>
<evidence type="ECO:0000256" key="1">
    <source>
        <dbReference type="SAM" id="MobiDB-lite"/>
    </source>
</evidence>